<protein>
    <recommendedName>
        <fullName evidence="4">peptidylprolyl isomerase</fullName>
        <ecNumber evidence="4">5.2.1.8</ecNumber>
    </recommendedName>
</protein>
<dbReference type="SUPFAM" id="SSF48452">
    <property type="entry name" value="TPR-like"/>
    <property type="match status" value="1"/>
</dbReference>
<proteinExistence type="inferred from homology"/>
<name>A0ABM1DY57_PRICU</name>
<evidence type="ECO:0000259" key="6">
    <source>
        <dbReference type="PROSITE" id="PS50059"/>
    </source>
</evidence>
<dbReference type="PANTHER" id="PTHR46674:SF1">
    <property type="entry name" value="INACTIVE PEPTIDYL-PROLYL CIS-TRANS ISOMERASE FKBP6"/>
    <property type="match status" value="1"/>
</dbReference>
<feature type="repeat" description="TPR" evidence="5">
    <location>
        <begin position="153"/>
        <end position="186"/>
    </location>
</feature>
<evidence type="ECO:0000256" key="1">
    <source>
        <dbReference type="ARBA" id="ARBA00009648"/>
    </source>
</evidence>
<keyword evidence="2" id="KW-0677">Repeat</keyword>
<dbReference type="SMART" id="SM00028">
    <property type="entry name" value="TPR"/>
    <property type="match status" value="3"/>
</dbReference>
<organism evidence="7 8">
    <name type="scientific">Priapulus caudatus</name>
    <name type="common">Priapulid worm</name>
    <dbReference type="NCBI Taxonomy" id="37621"/>
    <lineage>
        <taxon>Eukaryota</taxon>
        <taxon>Metazoa</taxon>
        <taxon>Ecdysozoa</taxon>
        <taxon>Scalidophora</taxon>
        <taxon>Priapulida</taxon>
        <taxon>Priapulimorpha</taxon>
        <taxon>Priapulimorphida</taxon>
        <taxon>Priapulidae</taxon>
        <taxon>Priapulus</taxon>
    </lineage>
</organism>
<dbReference type="RefSeq" id="XP_014664878.1">
    <property type="nucleotide sequence ID" value="XM_014809392.1"/>
</dbReference>
<sequence length="214" mass="25245">MRKDEEAQFILLPDVAFGKMGCPPRIAPNARVMFKVRLIDFVDCTASNEYENSTAEEQRNMSFDKREEVVKSHREAGRVMFETGRYTQARKRYRKAIRLLEECRLQDEIEEKRQQELLLKLYLNMSVTSIKIGSFPQGITFARQALELEQDNAKALYQIGKCKMNLADFDEARHNLVRAQKLEPNNDKIKNLLVDLDRREKAYRLDEKNMYQRM</sequence>
<dbReference type="PROSITE" id="PS50005">
    <property type="entry name" value="TPR"/>
    <property type="match status" value="2"/>
</dbReference>
<accession>A0ABM1DY57</accession>
<feature type="domain" description="PPIase FKBP-type" evidence="6">
    <location>
        <begin position="1"/>
        <end position="42"/>
    </location>
</feature>
<reference evidence="8" key="1">
    <citation type="submission" date="2025-08" db="UniProtKB">
        <authorList>
            <consortium name="RefSeq"/>
        </authorList>
    </citation>
    <scope>IDENTIFICATION</scope>
</reference>
<comment type="similarity">
    <text evidence="1">Belongs to the FKBP6 family.</text>
</comment>
<dbReference type="InterPro" id="IPR019734">
    <property type="entry name" value="TPR_rpt"/>
</dbReference>
<dbReference type="Pfam" id="PF00254">
    <property type="entry name" value="FKBP_C"/>
    <property type="match status" value="1"/>
</dbReference>
<evidence type="ECO:0000256" key="5">
    <source>
        <dbReference type="PROSITE-ProRule" id="PRU00339"/>
    </source>
</evidence>
<dbReference type="Proteomes" id="UP000695022">
    <property type="component" value="Unplaced"/>
</dbReference>
<dbReference type="Gene3D" id="1.25.40.10">
    <property type="entry name" value="Tetratricopeptide repeat domain"/>
    <property type="match status" value="1"/>
</dbReference>
<dbReference type="PANTHER" id="PTHR46674">
    <property type="entry name" value="INACTIVE PEPTIDYL-PROLYL CIS-TRANS ISOMERASE FKBP6"/>
    <property type="match status" value="1"/>
</dbReference>
<evidence type="ECO:0000313" key="8">
    <source>
        <dbReference type="RefSeq" id="XP_014664878.1"/>
    </source>
</evidence>
<dbReference type="PROSITE" id="PS50059">
    <property type="entry name" value="FKBP_PPIASE"/>
    <property type="match status" value="1"/>
</dbReference>
<dbReference type="GeneID" id="106807130"/>
<dbReference type="InterPro" id="IPR001179">
    <property type="entry name" value="PPIase_FKBP_dom"/>
</dbReference>
<dbReference type="InterPro" id="IPR046357">
    <property type="entry name" value="PPIase_dom_sf"/>
</dbReference>
<keyword evidence="4" id="KW-0697">Rotamase</keyword>
<dbReference type="EC" id="5.2.1.8" evidence="4"/>
<keyword evidence="3 5" id="KW-0802">TPR repeat</keyword>
<dbReference type="Gene3D" id="3.10.50.40">
    <property type="match status" value="1"/>
</dbReference>
<keyword evidence="7" id="KW-1185">Reference proteome</keyword>
<dbReference type="SUPFAM" id="SSF54534">
    <property type="entry name" value="FKBP-like"/>
    <property type="match status" value="1"/>
</dbReference>
<dbReference type="InterPro" id="IPR042282">
    <property type="entry name" value="FKBP6/shu"/>
</dbReference>
<evidence type="ECO:0000256" key="2">
    <source>
        <dbReference type="ARBA" id="ARBA00022737"/>
    </source>
</evidence>
<evidence type="ECO:0000256" key="4">
    <source>
        <dbReference type="PROSITE-ProRule" id="PRU00277"/>
    </source>
</evidence>
<feature type="repeat" description="TPR" evidence="5">
    <location>
        <begin position="70"/>
        <end position="103"/>
    </location>
</feature>
<dbReference type="InterPro" id="IPR011990">
    <property type="entry name" value="TPR-like_helical_dom_sf"/>
</dbReference>
<comment type="catalytic activity">
    <reaction evidence="4">
        <text>[protein]-peptidylproline (omega=180) = [protein]-peptidylproline (omega=0)</text>
        <dbReference type="Rhea" id="RHEA:16237"/>
        <dbReference type="Rhea" id="RHEA-COMP:10747"/>
        <dbReference type="Rhea" id="RHEA-COMP:10748"/>
        <dbReference type="ChEBI" id="CHEBI:83833"/>
        <dbReference type="ChEBI" id="CHEBI:83834"/>
        <dbReference type="EC" id="5.2.1.8"/>
    </reaction>
</comment>
<keyword evidence="4" id="KW-0413">Isomerase</keyword>
<evidence type="ECO:0000256" key="3">
    <source>
        <dbReference type="ARBA" id="ARBA00022803"/>
    </source>
</evidence>
<dbReference type="Pfam" id="PF13181">
    <property type="entry name" value="TPR_8"/>
    <property type="match status" value="1"/>
</dbReference>
<evidence type="ECO:0000313" key="7">
    <source>
        <dbReference type="Proteomes" id="UP000695022"/>
    </source>
</evidence>
<gene>
    <name evidence="8" type="primary">LOC106807130</name>
</gene>